<dbReference type="InterPro" id="IPR024036">
    <property type="entry name" value="tRNA-dHydroUridine_Synthase_C"/>
</dbReference>
<dbReference type="HAMAP" id="MF_02042">
    <property type="entry name" value="DusB_subfam"/>
    <property type="match status" value="1"/>
</dbReference>
<evidence type="ECO:0000256" key="1">
    <source>
        <dbReference type="ARBA" id="ARBA00001917"/>
    </source>
</evidence>
<evidence type="ECO:0000256" key="8">
    <source>
        <dbReference type="ARBA" id="ARBA00022884"/>
    </source>
</evidence>
<dbReference type="GO" id="GO:0010181">
    <property type="term" value="F:FMN binding"/>
    <property type="evidence" value="ECO:0007669"/>
    <property type="project" value="UniProtKB-UniRule"/>
</dbReference>
<evidence type="ECO:0000256" key="15">
    <source>
        <dbReference type="PIRSR" id="PIRSR006621-2"/>
    </source>
</evidence>
<evidence type="ECO:0000256" key="5">
    <source>
        <dbReference type="ARBA" id="ARBA00022643"/>
    </source>
</evidence>
<keyword evidence="15" id="KW-0547">Nucleotide-binding</keyword>
<dbReference type="GO" id="GO:0050660">
    <property type="term" value="F:flavin adenine dinucleotide binding"/>
    <property type="evidence" value="ECO:0007669"/>
    <property type="project" value="InterPro"/>
</dbReference>
<comment type="similarity">
    <text evidence="12">Belongs to the Dus family. DusB subfamily.</text>
</comment>
<dbReference type="PANTHER" id="PTHR45846:SF1">
    <property type="entry name" value="TRNA-DIHYDROURIDINE(47) SYNTHASE [NAD(P)(+)]-LIKE"/>
    <property type="match status" value="1"/>
</dbReference>
<sequence>MPSIGPYELENKLILAPMAGVTDRPFRQLCRQQGAALAVSEMVISDTRFWNTRKSKFRLNHEGEDAPISVQIAGAEPGLMAEAARENVKRGAQIIDINMGCPAKKVCNKAAGSALMRDEPLVAEILKAVVNAVDVPVTLKMRTGWSPDHRNAVTIAKLAESIGIQALAIHGRTRSCGYTGNAEYDTIAAVKQAVCIPVFANGDIDSPEKAKLVLDTTGADGLLIGRAAQGRPWIFNEINHYLATGEQLAPPSVESVRDILLNHIIELHAFYGELMGVRIARKHVTWYLKTMDDAKQFRKTFNTLEQAEAQKEQLQNYFETMIKKSNGEEKAA</sequence>
<comment type="catalytic activity">
    <reaction evidence="10 12">
        <text>a 5,6-dihydrouridine in tRNA + NADP(+) = a uridine in tRNA + NADPH + H(+)</text>
        <dbReference type="Rhea" id="RHEA:23624"/>
        <dbReference type="Rhea" id="RHEA-COMP:13339"/>
        <dbReference type="Rhea" id="RHEA-COMP:13887"/>
        <dbReference type="ChEBI" id="CHEBI:15378"/>
        <dbReference type="ChEBI" id="CHEBI:57783"/>
        <dbReference type="ChEBI" id="CHEBI:58349"/>
        <dbReference type="ChEBI" id="CHEBI:65315"/>
        <dbReference type="ChEBI" id="CHEBI:74443"/>
    </reaction>
</comment>
<dbReference type="Pfam" id="PF01207">
    <property type="entry name" value="Dus"/>
    <property type="match status" value="1"/>
</dbReference>
<name>A0A1Y0I3L0_9GAMM</name>
<dbReference type="Gene3D" id="3.20.20.70">
    <property type="entry name" value="Aldolase class I"/>
    <property type="match status" value="1"/>
</dbReference>
<feature type="coiled-coil region" evidence="16">
    <location>
        <begin position="297"/>
        <end position="324"/>
    </location>
</feature>
<feature type="binding site" evidence="12 15">
    <location>
        <begin position="17"/>
        <end position="19"/>
    </location>
    <ligand>
        <name>FMN</name>
        <dbReference type="ChEBI" id="CHEBI:58210"/>
    </ligand>
</feature>
<dbReference type="RefSeq" id="WP_087460205.1">
    <property type="nucleotide sequence ID" value="NZ_CP021425.1"/>
</dbReference>
<feature type="binding site" evidence="12 15">
    <location>
        <position position="140"/>
    </location>
    <ligand>
        <name>FMN</name>
        <dbReference type="ChEBI" id="CHEBI:58210"/>
    </ligand>
</feature>
<evidence type="ECO:0000256" key="12">
    <source>
        <dbReference type="HAMAP-Rule" id="MF_02042"/>
    </source>
</evidence>
<dbReference type="InterPro" id="IPR004652">
    <property type="entry name" value="DusB-like"/>
</dbReference>
<evidence type="ECO:0000259" key="17">
    <source>
        <dbReference type="Pfam" id="PF01207"/>
    </source>
</evidence>
<evidence type="ECO:0000256" key="6">
    <source>
        <dbReference type="ARBA" id="ARBA00022694"/>
    </source>
</evidence>
<evidence type="ECO:0000313" key="18">
    <source>
        <dbReference type="EMBL" id="ARU55062.1"/>
    </source>
</evidence>
<comment type="function">
    <text evidence="2 12 13">Catalyzes the synthesis of 5,6-dihydrouridine (D), a modified base found in the D-loop of most tRNAs, via the reduction of the C5-C6 double bond in target uridines.</text>
</comment>
<evidence type="ECO:0000256" key="2">
    <source>
        <dbReference type="ARBA" id="ARBA00002790"/>
    </source>
</evidence>
<reference evidence="18 19" key="1">
    <citation type="submission" date="2017-05" db="EMBL/GenBank/DDBJ databases">
        <title>Genomic insights into alkan degradation activity of Oleiphilus messinensis.</title>
        <authorList>
            <person name="Kozyavkin S.A."/>
            <person name="Slesarev A.I."/>
            <person name="Golyshin P.N."/>
            <person name="Korzhenkov A."/>
            <person name="Golyshina O.N."/>
            <person name="Toshchakov S.V."/>
        </authorList>
    </citation>
    <scope>NUCLEOTIDE SEQUENCE [LARGE SCALE GENOMIC DNA]</scope>
    <source>
        <strain evidence="18 19">ME102</strain>
    </source>
</reference>
<dbReference type="GO" id="GO:0017150">
    <property type="term" value="F:tRNA dihydrouridine synthase activity"/>
    <property type="evidence" value="ECO:0007669"/>
    <property type="project" value="UniProtKB-UniRule"/>
</dbReference>
<feature type="domain" description="DUS-like FMN-binding" evidence="17">
    <location>
        <begin position="14"/>
        <end position="317"/>
    </location>
</feature>
<feature type="binding site" evidence="12 15">
    <location>
        <position position="71"/>
    </location>
    <ligand>
        <name>FMN</name>
        <dbReference type="ChEBI" id="CHEBI:58210"/>
    </ligand>
</feature>
<dbReference type="KEGG" id="ome:OLMES_0975"/>
<dbReference type="SUPFAM" id="SSF51395">
    <property type="entry name" value="FMN-linked oxidoreductases"/>
    <property type="match status" value="1"/>
</dbReference>
<keyword evidence="7 12" id="KW-0521">NADP</keyword>
<feature type="binding site" evidence="12">
    <location>
        <begin position="201"/>
        <end position="203"/>
    </location>
    <ligand>
        <name>FMN</name>
        <dbReference type="ChEBI" id="CHEBI:58210"/>
    </ligand>
</feature>
<feature type="active site" description="Proton donor" evidence="12 14">
    <location>
        <position position="101"/>
    </location>
</feature>
<evidence type="ECO:0000256" key="14">
    <source>
        <dbReference type="PIRSR" id="PIRSR006621-1"/>
    </source>
</evidence>
<keyword evidence="4 12" id="KW-0285">Flavoprotein</keyword>
<dbReference type="AlphaFoldDB" id="A0A1Y0I3L0"/>
<proteinExistence type="inferred from homology"/>
<keyword evidence="8 12" id="KW-0694">RNA-binding</keyword>
<evidence type="ECO:0000256" key="10">
    <source>
        <dbReference type="ARBA" id="ARBA00048205"/>
    </source>
</evidence>
<feature type="binding site" evidence="12 15">
    <location>
        <begin position="225"/>
        <end position="226"/>
    </location>
    <ligand>
        <name>FMN</name>
        <dbReference type="ChEBI" id="CHEBI:58210"/>
    </ligand>
</feature>
<dbReference type="InterPro" id="IPR018517">
    <property type="entry name" value="tRNA_hU_synthase_CS"/>
</dbReference>
<dbReference type="Proteomes" id="UP000196027">
    <property type="component" value="Chromosome"/>
</dbReference>
<evidence type="ECO:0000256" key="7">
    <source>
        <dbReference type="ARBA" id="ARBA00022857"/>
    </source>
</evidence>
<dbReference type="InterPro" id="IPR032887">
    <property type="entry name" value="DusB"/>
</dbReference>
<keyword evidence="6 12" id="KW-0819">tRNA processing</keyword>
<dbReference type="GO" id="GO:0000049">
    <property type="term" value="F:tRNA binding"/>
    <property type="evidence" value="ECO:0007669"/>
    <property type="project" value="UniProtKB-UniRule"/>
</dbReference>
<keyword evidence="19" id="KW-1185">Reference proteome</keyword>
<accession>A0A1Y0I3L0</accession>
<dbReference type="NCBIfam" id="TIGR00737">
    <property type="entry name" value="nifR3_yhdG"/>
    <property type="match status" value="1"/>
</dbReference>
<comment type="cofactor">
    <cofactor evidence="1 12 13 15">
        <name>FMN</name>
        <dbReference type="ChEBI" id="CHEBI:58210"/>
    </cofactor>
</comment>
<dbReference type="PANTHER" id="PTHR45846">
    <property type="entry name" value="TRNA-DIHYDROURIDINE(47) SYNTHASE [NAD(P)(+)]-LIKE"/>
    <property type="match status" value="1"/>
</dbReference>
<dbReference type="CDD" id="cd02801">
    <property type="entry name" value="DUS_like_FMN"/>
    <property type="match status" value="1"/>
</dbReference>
<keyword evidence="16" id="KW-0175">Coiled coil</keyword>
<organism evidence="18 19">
    <name type="scientific">Oleiphilus messinensis</name>
    <dbReference type="NCBI Taxonomy" id="141451"/>
    <lineage>
        <taxon>Bacteria</taxon>
        <taxon>Pseudomonadati</taxon>
        <taxon>Pseudomonadota</taxon>
        <taxon>Gammaproteobacteria</taxon>
        <taxon>Oceanospirillales</taxon>
        <taxon>Oleiphilaceae</taxon>
        <taxon>Oleiphilus</taxon>
    </lineage>
</organism>
<feature type="binding site" evidence="15">
    <location>
        <position position="170"/>
    </location>
    <ligand>
        <name>FMN</name>
        <dbReference type="ChEBI" id="CHEBI:58210"/>
    </ligand>
</feature>
<evidence type="ECO:0000256" key="4">
    <source>
        <dbReference type="ARBA" id="ARBA00022630"/>
    </source>
</evidence>
<evidence type="ECO:0000256" key="3">
    <source>
        <dbReference type="ARBA" id="ARBA00022555"/>
    </source>
</evidence>
<dbReference type="PIRSF" id="PIRSF006621">
    <property type="entry name" value="Dus"/>
    <property type="match status" value="1"/>
</dbReference>
<evidence type="ECO:0000256" key="16">
    <source>
        <dbReference type="SAM" id="Coils"/>
    </source>
</evidence>
<keyword evidence="5 12" id="KW-0288">FMN</keyword>
<dbReference type="EC" id="1.3.1.-" evidence="12"/>
<dbReference type="PROSITE" id="PS01136">
    <property type="entry name" value="UPF0034"/>
    <property type="match status" value="1"/>
</dbReference>
<evidence type="ECO:0000313" key="19">
    <source>
        <dbReference type="Proteomes" id="UP000196027"/>
    </source>
</evidence>
<protein>
    <recommendedName>
        <fullName evidence="12">tRNA-dihydrouridine synthase B</fullName>
        <ecNumber evidence="12">1.3.1.-</ecNumber>
    </recommendedName>
</protein>
<dbReference type="Gene3D" id="1.10.1200.80">
    <property type="entry name" value="Putative flavin oxidoreducatase, domain 2"/>
    <property type="match status" value="1"/>
</dbReference>
<dbReference type="InterPro" id="IPR013785">
    <property type="entry name" value="Aldolase_TIM"/>
</dbReference>
<dbReference type="EMBL" id="CP021425">
    <property type="protein sequence ID" value="ARU55062.1"/>
    <property type="molecule type" value="Genomic_DNA"/>
</dbReference>
<evidence type="ECO:0000256" key="9">
    <source>
        <dbReference type="ARBA" id="ARBA00023002"/>
    </source>
</evidence>
<dbReference type="InterPro" id="IPR035587">
    <property type="entry name" value="DUS-like_FMN-bd"/>
</dbReference>
<keyword evidence="9 12" id="KW-0560">Oxidoreductase</keyword>
<dbReference type="InterPro" id="IPR001269">
    <property type="entry name" value="DUS_fam"/>
</dbReference>
<dbReference type="OrthoDB" id="9764501at2"/>
<comment type="similarity">
    <text evidence="13">Belongs to the dus family.</text>
</comment>
<evidence type="ECO:0000256" key="11">
    <source>
        <dbReference type="ARBA" id="ARBA00048802"/>
    </source>
</evidence>
<keyword evidence="3 12" id="KW-0820">tRNA-binding</keyword>
<evidence type="ECO:0000256" key="13">
    <source>
        <dbReference type="PIRNR" id="PIRNR006621"/>
    </source>
</evidence>
<gene>
    <name evidence="12" type="primary">dusB</name>
    <name evidence="18" type="ORF">OLMES_0975</name>
</gene>
<comment type="catalytic activity">
    <reaction evidence="11 12">
        <text>a 5,6-dihydrouridine in tRNA + NAD(+) = a uridine in tRNA + NADH + H(+)</text>
        <dbReference type="Rhea" id="RHEA:54452"/>
        <dbReference type="Rhea" id="RHEA-COMP:13339"/>
        <dbReference type="Rhea" id="RHEA-COMP:13887"/>
        <dbReference type="ChEBI" id="CHEBI:15378"/>
        <dbReference type="ChEBI" id="CHEBI:57540"/>
        <dbReference type="ChEBI" id="CHEBI:57945"/>
        <dbReference type="ChEBI" id="CHEBI:65315"/>
        <dbReference type="ChEBI" id="CHEBI:74443"/>
    </reaction>
</comment>